<reference evidence="3 4" key="1">
    <citation type="submission" date="2014-12" db="EMBL/GenBank/DDBJ databases">
        <title>Frankia sp. BMG5.1 draft genome.</title>
        <authorList>
            <person name="Gtari M."/>
            <person name="Ghodhbane-Gtari F."/>
            <person name="Nouioui I."/>
            <person name="Ktari A."/>
            <person name="Hezbri K."/>
            <person name="Mimouni W."/>
            <person name="Sbissi I."/>
            <person name="Ayari A."/>
            <person name="Yamanaka T."/>
            <person name="Normand P."/>
            <person name="Tisa L.S."/>
            <person name="Boudabous A."/>
        </authorList>
    </citation>
    <scope>NUCLEOTIDE SEQUENCE [LARGE SCALE GENOMIC DNA]</scope>
    <source>
        <strain evidence="3 4">BMG5.1</strain>
    </source>
</reference>
<protein>
    <submittedName>
        <fullName evidence="3">Cell division protein FtsK</fullName>
    </submittedName>
</protein>
<feature type="non-terminal residue" evidence="3">
    <location>
        <position position="104"/>
    </location>
</feature>
<dbReference type="InterPro" id="IPR027417">
    <property type="entry name" value="P-loop_NTPase"/>
</dbReference>
<keyword evidence="3" id="KW-0132">Cell division</keyword>
<evidence type="ECO:0000256" key="1">
    <source>
        <dbReference type="SAM" id="MobiDB-lite"/>
    </source>
</evidence>
<evidence type="ECO:0000313" key="3">
    <source>
        <dbReference type="EMBL" id="KLL09506.1"/>
    </source>
</evidence>
<keyword evidence="3" id="KW-0131">Cell cycle</keyword>
<name>A0ABR5EYE7_9ACTN</name>
<comment type="caution">
    <text evidence="3">The sequence shown here is derived from an EMBL/GenBank/DDBJ whole genome shotgun (WGS) entry which is preliminary data.</text>
</comment>
<dbReference type="Gene3D" id="3.40.50.300">
    <property type="entry name" value="P-loop containing nucleotide triphosphate hydrolases"/>
    <property type="match status" value="1"/>
</dbReference>
<proteinExistence type="predicted"/>
<dbReference type="GO" id="GO:0051301">
    <property type="term" value="P:cell division"/>
    <property type="evidence" value="ECO:0007669"/>
    <property type="project" value="UniProtKB-KW"/>
</dbReference>
<dbReference type="InterPro" id="IPR002543">
    <property type="entry name" value="FtsK_dom"/>
</dbReference>
<dbReference type="RefSeq" id="WP_047225345.1">
    <property type="nucleotide sequence ID" value="NZ_JWIO01000106.1"/>
</dbReference>
<keyword evidence="4" id="KW-1185">Reference proteome</keyword>
<feature type="region of interest" description="Disordered" evidence="1">
    <location>
        <begin position="1"/>
        <end position="30"/>
    </location>
</feature>
<feature type="compositionally biased region" description="Acidic residues" evidence="1">
    <location>
        <begin position="1"/>
        <end position="10"/>
    </location>
</feature>
<dbReference type="Pfam" id="PF01580">
    <property type="entry name" value="FtsK_SpoIIIE"/>
    <property type="match status" value="1"/>
</dbReference>
<feature type="non-terminal residue" evidence="3">
    <location>
        <position position="1"/>
    </location>
</feature>
<feature type="domain" description="FtsK" evidence="2">
    <location>
        <begin position="18"/>
        <end position="84"/>
    </location>
</feature>
<dbReference type="EMBL" id="JWIO01000106">
    <property type="protein sequence ID" value="KLL09506.1"/>
    <property type="molecule type" value="Genomic_DNA"/>
</dbReference>
<accession>A0ABR5EYE7</accession>
<sequence>GDGGDDDGWDDGTPVNLAGIPIGRQEDGQPWRLPVRGAHVLVAGATGAGKSSVLWATIRGLGPAVRAGLVELWVADPKGGMELAFGRGMFTRFATDTAGIADLL</sequence>
<evidence type="ECO:0000259" key="2">
    <source>
        <dbReference type="Pfam" id="PF01580"/>
    </source>
</evidence>
<dbReference type="Proteomes" id="UP000035425">
    <property type="component" value="Unassembled WGS sequence"/>
</dbReference>
<dbReference type="SUPFAM" id="SSF52540">
    <property type="entry name" value="P-loop containing nucleoside triphosphate hydrolases"/>
    <property type="match status" value="1"/>
</dbReference>
<gene>
    <name evidence="3" type="ORF">FrCorBMG51_24455</name>
</gene>
<organism evidence="3 4">
    <name type="scientific">Protofrankia coriariae</name>
    <dbReference type="NCBI Taxonomy" id="1562887"/>
    <lineage>
        <taxon>Bacteria</taxon>
        <taxon>Bacillati</taxon>
        <taxon>Actinomycetota</taxon>
        <taxon>Actinomycetes</taxon>
        <taxon>Frankiales</taxon>
        <taxon>Frankiaceae</taxon>
        <taxon>Protofrankia</taxon>
    </lineage>
</organism>
<evidence type="ECO:0000313" key="4">
    <source>
        <dbReference type="Proteomes" id="UP000035425"/>
    </source>
</evidence>